<dbReference type="AlphaFoldDB" id="A0A1S1YZH3"/>
<dbReference type="Gene3D" id="3.90.226.10">
    <property type="entry name" value="2-enoyl-CoA Hydratase, Chain A, domain 1"/>
    <property type="match status" value="1"/>
</dbReference>
<dbReference type="Pfam" id="PF03572">
    <property type="entry name" value="Peptidase_S41"/>
    <property type="match status" value="1"/>
</dbReference>
<comment type="caution">
    <text evidence="3">The sequence shown here is derived from an EMBL/GenBank/DDBJ whole genome shotgun (WGS) entry which is preliminary data.</text>
</comment>
<proteinExistence type="predicted"/>
<dbReference type="RefSeq" id="WP_044228093.1">
    <property type="nucleotide sequence ID" value="NZ_JRYR02000001.1"/>
</dbReference>
<dbReference type="SUPFAM" id="SSF52096">
    <property type="entry name" value="ClpP/crotonase"/>
    <property type="match status" value="1"/>
</dbReference>
<dbReference type="Proteomes" id="UP000179797">
    <property type="component" value="Unassembled WGS sequence"/>
</dbReference>
<sequence length="391" mass="45413">MKKITFILVLTVILQNLIIAQTLSKEQKIEDFDFLYKTLEDSYPYFSILERENNIKWLEKKAIYREKIENTENDIDFIKEISEVLKELHSGHADLLPTVRRHMYLDIYKSETEQRKKWVEVLEKGNDYWPKLLGIEDKPISPEEEVPYNENLLNCYILDTGNIAVISIKSFAQSQIKNDIVRVEKFLSQIDNYKKLIIDIQDNAGGASSYWSENLVPMLSKKSYKYKSYFAIRNSEYTKSYFSDIDWETEEFKDILKLPAIPKELNEKEFYYKSITETIKGKRKKKFKAQIYLLVNNKVYSSAEGLAVFCKSTKWATIVGETTAGDGAGGIDPIIEILPNSKIIFRFTGEMCLNPDGSSNEEMKTIPDIKIDGQNNQERLQNFAKTLDPKI</sequence>
<dbReference type="STRING" id="915059.NH26_08630"/>
<evidence type="ECO:0000259" key="2">
    <source>
        <dbReference type="Pfam" id="PF03572"/>
    </source>
</evidence>
<evidence type="ECO:0000313" key="4">
    <source>
        <dbReference type="Proteomes" id="UP000179797"/>
    </source>
</evidence>
<accession>A0A1S1YZH3</accession>
<evidence type="ECO:0000313" key="3">
    <source>
        <dbReference type="EMBL" id="OHX66416.1"/>
    </source>
</evidence>
<gene>
    <name evidence="3" type="ORF">NH26_08630</name>
</gene>
<name>A0A1S1YZH3_FLAPC</name>
<protein>
    <recommendedName>
        <fullName evidence="2">Tail specific protease domain-containing protein</fullName>
    </recommendedName>
</protein>
<dbReference type="GO" id="GO:0008236">
    <property type="term" value="F:serine-type peptidase activity"/>
    <property type="evidence" value="ECO:0007669"/>
    <property type="project" value="InterPro"/>
</dbReference>
<feature type="domain" description="Tail specific protease" evidence="2">
    <location>
        <begin position="162"/>
        <end position="371"/>
    </location>
</feature>
<dbReference type="Gene3D" id="3.30.750.44">
    <property type="match status" value="1"/>
</dbReference>
<dbReference type="GO" id="GO:0006508">
    <property type="term" value="P:proteolysis"/>
    <property type="evidence" value="ECO:0007669"/>
    <property type="project" value="InterPro"/>
</dbReference>
<dbReference type="InterPro" id="IPR005151">
    <property type="entry name" value="Tail-specific_protease"/>
</dbReference>
<keyword evidence="4" id="KW-1185">Reference proteome</keyword>
<reference evidence="3 4" key="1">
    <citation type="journal article" date="2012" name="Int. J. Syst. Evol. Microbiol.">
        <title>Flammeovirga pacifica sp. nov., isolated from deep-sea sediment.</title>
        <authorList>
            <person name="Xu H."/>
            <person name="Fu Y."/>
            <person name="Yang N."/>
            <person name="Ding Z."/>
            <person name="Lai Q."/>
            <person name="Zeng R."/>
        </authorList>
    </citation>
    <scope>NUCLEOTIDE SEQUENCE [LARGE SCALE GENOMIC DNA]</scope>
    <source>
        <strain evidence="4">DSM 24597 / LMG 26175 / WPAGA1</strain>
    </source>
</reference>
<feature type="coiled-coil region" evidence="1">
    <location>
        <begin position="61"/>
        <end position="88"/>
    </location>
</feature>
<dbReference type="InterPro" id="IPR029045">
    <property type="entry name" value="ClpP/crotonase-like_dom_sf"/>
</dbReference>
<keyword evidence="1" id="KW-0175">Coiled coil</keyword>
<dbReference type="OrthoDB" id="5480566at2"/>
<organism evidence="3 4">
    <name type="scientific">Flammeovirga pacifica</name>
    <dbReference type="NCBI Taxonomy" id="915059"/>
    <lineage>
        <taxon>Bacteria</taxon>
        <taxon>Pseudomonadati</taxon>
        <taxon>Bacteroidota</taxon>
        <taxon>Cytophagia</taxon>
        <taxon>Cytophagales</taxon>
        <taxon>Flammeovirgaceae</taxon>
        <taxon>Flammeovirga</taxon>
    </lineage>
</organism>
<evidence type="ECO:0000256" key="1">
    <source>
        <dbReference type="SAM" id="Coils"/>
    </source>
</evidence>
<dbReference type="EMBL" id="JRYR02000001">
    <property type="protein sequence ID" value="OHX66416.1"/>
    <property type="molecule type" value="Genomic_DNA"/>
</dbReference>